<dbReference type="AlphaFoldDB" id="A0A2P2KQS8"/>
<feature type="transmembrane region" description="Helical" evidence="1">
    <location>
        <begin position="12"/>
        <end position="33"/>
    </location>
</feature>
<keyword evidence="1" id="KW-0812">Transmembrane</keyword>
<feature type="transmembrane region" description="Helical" evidence="1">
    <location>
        <begin position="39"/>
        <end position="58"/>
    </location>
</feature>
<accession>A0A2P2KQS8</accession>
<sequence>MAKTVIHNSNWVFLSIFLPIFSNGYQATSILIIHVDSYWHPAIINIVASITVVASMNYKKTKGWINVEIQIQRLNA</sequence>
<evidence type="ECO:0000313" key="2">
    <source>
        <dbReference type="EMBL" id="MBX08078.1"/>
    </source>
</evidence>
<evidence type="ECO:0000256" key="1">
    <source>
        <dbReference type="SAM" id="Phobius"/>
    </source>
</evidence>
<protein>
    <submittedName>
        <fullName evidence="2">OTU domain-containing protein At3g57810 isoform X4</fullName>
    </submittedName>
</protein>
<organism evidence="2">
    <name type="scientific">Rhizophora mucronata</name>
    <name type="common">Asiatic mangrove</name>
    <dbReference type="NCBI Taxonomy" id="61149"/>
    <lineage>
        <taxon>Eukaryota</taxon>
        <taxon>Viridiplantae</taxon>
        <taxon>Streptophyta</taxon>
        <taxon>Embryophyta</taxon>
        <taxon>Tracheophyta</taxon>
        <taxon>Spermatophyta</taxon>
        <taxon>Magnoliopsida</taxon>
        <taxon>eudicotyledons</taxon>
        <taxon>Gunneridae</taxon>
        <taxon>Pentapetalae</taxon>
        <taxon>rosids</taxon>
        <taxon>fabids</taxon>
        <taxon>Malpighiales</taxon>
        <taxon>Rhizophoraceae</taxon>
        <taxon>Rhizophora</taxon>
    </lineage>
</organism>
<dbReference type="EMBL" id="GGEC01027594">
    <property type="protein sequence ID" value="MBX08078.1"/>
    <property type="molecule type" value="Transcribed_RNA"/>
</dbReference>
<name>A0A2P2KQS8_RHIMU</name>
<reference evidence="2" key="1">
    <citation type="submission" date="2018-02" db="EMBL/GenBank/DDBJ databases">
        <title>Rhizophora mucronata_Transcriptome.</title>
        <authorList>
            <person name="Meera S.P."/>
            <person name="Sreeshan A."/>
            <person name="Augustine A."/>
        </authorList>
    </citation>
    <scope>NUCLEOTIDE SEQUENCE</scope>
    <source>
        <tissue evidence="2">Leaf</tissue>
    </source>
</reference>
<keyword evidence="1" id="KW-0472">Membrane</keyword>
<proteinExistence type="predicted"/>
<keyword evidence="1" id="KW-1133">Transmembrane helix</keyword>